<proteinExistence type="predicted"/>
<reference evidence="1 2" key="1">
    <citation type="submission" date="2016-10" db="EMBL/GenBank/DDBJ databases">
        <authorList>
            <person name="de Groot N.N."/>
        </authorList>
    </citation>
    <scope>NUCLEOTIDE SEQUENCE [LARGE SCALE GENOMIC DNA]</scope>
    <source>
        <strain evidence="1 2">DSM 43941</strain>
    </source>
</reference>
<gene>
    <name evidence="1" type="ORF">SAMN04489716_8258</name>
</gene>
<evidence type="ECO:0000313" key="2">
    <source>
        <dbReference type="Proteomes" id="UP000198688"/>
    </source>
</evidence>
<dbReference type="RefSeq" id="WP_092554026.1">
    <property type="nucleotide sequence ID" value="NZ_BOMJ01000024.1"/>
</dbReference>
<organism evidence="1 2">
    <name type="scientific">Actinoplanes derwentensis</name>
    <dbReference type="NCBI Taxonomy" id="113562"/>
    <lineage>
        <taxon>Bacteria</taxon>
        <taxon>Bacillati</taxon>
        <taxon>Actinomycetota</taxon>
        <taxon>Actinomycetes</taxon>
        <taxon>Micromonosporales</taxon>
        <taxon>Micromonosporaceae</taxon>
        <taxon>Actinoplanes</taxon>
    </lineage>
</organism>
<keyword evidence="2" id="KW-1185">Reference proteome</keyword>
<name>A0A1H2D5Z9_9ACTN</name>
<sequence>MPSVAAFNADPLLQAVAAVAVKRRPIRPGGCLRVRHSAVTGLPVAEFFAPTGFLPVADFLPVALFLIGADLPAAG</sequence>
<accession>A0A1H2D5Z9</accession>
<dbReference type="Proteomes" id="UP000198688">
    <property type="component" value="Chromosome I"/>
</dbReference>
<dbReference type="AlphaFoldDB" id="A0A1H2D5Z9"/>
<protein>
    <submittedName>
        <fullName evidence="1">Uncharacterized protein</fullName>
    </submittedName>
</protein>
<evidence type="ECO:0000313" key="1">
    <source>
        <dbReference type="EMBL" id="SDT78161.1"/>
    </source>
</evidence>
<dbReference type="EMBL" id="LT629758">
    <property type="protein sequence ID" value="SDT78161.1"/>
    <property type="molecule type" value="Genomic_DNA"/>
</dbReference>